<dbReference type="Proteomes" id="UP000294844">
    <property type="component" value="Unassembled WGS sequence"/>
</dbReference>
<proteinExistence type="predicted"/>
<feature type="region of interest" description="Disordered" evidence="2">
    <location>
        <begin position="134"/>
        <end position="155"/>
    </location>
</feature>
<reference evidence="5 6" key="1">
    <citation type="journal article" date="2019" name="Sci. Rep.">
        <title>Extended insight into the Mycobacterium chelonae-abscessus complex through whole genome sequencing of Mycobacterium salmoniphilum outbreak and Mycobacterium salmoniphilum-like strains.</title>
        <authorList>
            <person name="Behra P.R.K."/>
            <person name="Das S."/>
            <person name="Pettersson B.M.F."/>
            <person name="Shirreff L."/>
            <person name="DuCote T."/>
            <person name="Jacobsson K.G."/>
            <person name="Ennis D.G."/>
            <person name="Kirsebom L.A."/>
        </authorList>
    </citation>
    <scope>NUCLEOTIDE SEQUENCE [LARGE SCALE GENOMIC DNA]</scope>
    <source>
        <strain evidence="4 5">CCUG 60883</strain>
        <strain evidence="3 6">CCUG 60885</strain>
    </source>
</reference>
<comment type="caution">
    <text evidence="3">The sequence shown here is derived from an EMBL/GenBank/DDBJ whole genome shotgun (WGS) entry which is preliminary data.</text>
</comment>
<organism evidence="3 6">
    <name type="scientific">Mycobacteroides salmoniphilum</name>
    <dbReference type="NCBI Taxonomy" id="404941"/>
    <lineage>
        <taxon>Bacteria</taxon>
        <taxon>Bacillati</taxon>
        <taxon>Actinomycetota</taxon>
        <taxon>Actinomycetes</taxon>
        <taxon>Mycobacteriales</taxon>
        <taxon>Mycobacteriaceae</taxon>
        <taxon>Mycobacteroides</taxon>
    </lineage>
</organism>
<dbReference type="EMBL" id="PECK01000003">
    <property type="protein sequence ID" value="TDZ96339.1"/>
    <property type="molecule type" value="Genomic_DNA"/>
</dbReference>
<keyword evidence="5" id="KW-1185">Reference proteome</keyword>
<dbReference type="AlphaFoldDB" id="A0A4R8SHL7"/>
<dbReference type="EMBL" id="PECM01000008">
    <property type="protein sequence ID" value="TEA05434.1"/>
    <property type="molecule type" value="Genomic_DNA"/>
</dbReference>
<dbReference type="RefSeq" id="WP_134146442.1">
    <property type="nucleotide sequence ID" value="NZ_PECK01000003.1"/>
</dbReference>
<sequence>MRTNGPTLILPGLYAELTARFAAPAEPDPRVVQAINGTDDADERAELVELAEAQRQEANRRNRVELARRQRTGEPFRLPRWQVINREVRDTGLPVADRAYSEYEVGPDDVIRPVAKFYGVDRQEWTGDGWTHVPSITRPPTLPEDDAMPLSVTQH</sequence>
<feature type="coiled-coil region" evidence="1">
    <location>
        <begin position="41"/>
        <end position="70"/>
    </location>
</feature>
<evidence type="ECO:0000313" key="6">
    <source>
        <dbReference type="Proteomes" id="UP000295685"/>
    </source>
</evidence>
<evidence type="ECO:0000313" key="5">
    <source>
        <dbReference type="Proteomes" id="UP000294844"/>
    </source>
</evidence>
<protein>
    <submittedName>
        <fullName evidence="3">Uncharacterized protein</fullName>
    </submittedName>
</protein>
<keyword evidence="1" id="KW-0175">Coiled coil</keyword>
<accession>A0A4R8SHL7</accession>
<gene>
    <name evidence="4" type="ORF">CCUG60883_02740</name>
    <name evidence="3" type="ORF">CCUG60885_02483</name>
</gene>
<evidence type="ECO:0000256" key="1">
    <source>
        <dbReference type="SAM" id="Coils"/>
    </source>
</evidence>
<evidence type="ECO:0000313" key="4">
    <source>
        <dbReference type="EMBL" id="TEA05434.1"/>
    </source>
</evidence>
<name>A0A4R8SHL7_9MYCO</name>
<dbReference type="Proteomes" id="UP000295685">
    <property type="component" value="Unassembled WGS sequence"/>
</dbReference>
<evidence type="ECO:0000313" key="3">
    <source>
        <dbReference type="EMBL" id="TDZ96339.1"/>
    </source>
</evidence>
<evidence type="ECO:0000256" key="2">
    <source>
        <dbReference type="SAM" id="MobiDB-lite"/>
    </source>
</evidence>